<evidence type="ECO:0000259" key="5">
    <source>
        <dbReference type="PROSITE" id="PS51011"/>
    </source>
</evidence>
<sequence length="1344" mass="155557">DFPIFGYIFFIFISSSPKPVTCNGGMVMPSWFDIYSLSPSGRDDKQGVESSSDYLISLVKKEENTIPANRIMLGGFSQGGAVSIYTCFKKARNIPFAGLIALSCWVPCNQDFKQKVEKSTIPTLMCFGDCDILLPLSYGKMSNDLIKTFNPTIEFKSYVMGHESCPEVILKFILIKKSLGNVRPSFVDIDKRYSKSRSDLDILSTVFQPMTSSMNANFKPEENPNRAPYNPSYQNDARFATRENYMVNRMPHNPEYPYNSNVHFPQTKSPVVSSLYDENKNSQNSIHKNNYEYYNNHMPHRPREYPYFQAEYKNSRIDPGLQSPNSQMSFQYSVDPNTDRKMFPDPKMHTHMQNPGAKIPAMMANSAMNESHSYQYNPNFMYQQKMEHINTPQNRHTYYEQSKPPYDPHMYSSMPHYNPRNSVYSPVNHTQYSYKYPSNGYEPLDNHRFPRHPQKYMGIPDPNQNYAMSNVDSKNYQNMQYMRNQNSLLEKALSPNISPNHQNSKKSLQSMDILKKQLEMGIEPERSEFLHKLFSFMDQIGSPINEYPVISKYMIDLFKLFTTIQGYGGVYNVTKNKKWREICTILGMSSSGSGGFSLKKRYVSYLLYYECYFCNNQENPTLLIQKLDSIKIRRDTRKKPIAYDSRSPKTTNDSQMDNSEDSRDTTDITISNQNGPNSDEKSVNNEPLSKNDLPNAYSRNDYYSANRQMKGPYKVSHPPYNRSVYFPTVNQVVDMNENNYHVSMRKNLVPDAYNRPREPRPSLVMQSKQSPFQNRYYFNESLNSTPKMLKQGVYRPHQSNSVSEQSGMHEMYSKYKYMTDQGNNSDVNMLDVKDDRQAQGYTNIVDSIKRKYGFHPIYKKGVTFPENCTENTALQDKKQEILKSNKLSETLVNIFNFTLVDIDPWKIVMSLKCGLITDLTWALDVLSVLICDDEIVYYFDLKRLSGLLAVLVSLYCDYVSSVFPVFREFYFKDQTEDFQYRVYDMYEPPSKSGQAESLSISDNKIDDTPVGIFSMCKEQTLDRLTRLCAISTILRNLSFVPGNDENMGTNFEFISLLSKLIDYDVENVKQVSTHLDDVIESEFNKCMRKDEHFKFYLTIIRENNLVILGNVAGILKLDLWNDKIVCRLVGSVIYWITCKSTIAESPFAITQNSSLSPERICIEILCKLIVINLNFDYILVSNFDNIIGFINIIDQKHLINSEQMMREFSIVVLCRFAESDKKLLFEIASRKRILQRLIEFVEVAESQSYEVVSIQGPMALKKNPELMGTTKDILLRCCRIFYAIAVYQNTVGFLNPFKTRLMYCSMTKLFDEKIIFILTSIVFFIDNGCNLDEDVKMKTSNPQQ</sequence>
<dbReference type="InterPro" id="IPR033388">
    <property type="entry name" value="BAF250_C"/>
</dbReference>
<dbReference type="SMART" id="SM00501">
    <property type="entry name" value="BRIGHT"/>
    <property type="match status" value="1"/>
</dbReference>
<dbReference type="GO" id="GO:0006338">
    <property type="term" value="P:chromatin remodeling"/>
    <property type="evidence" value="ECO:0007669"/>
    <property type="project" value="InterPro"/>
</dbReference>
<organism evidence="6 7">
    <name type="scientific">Intoshia linei</name>
    <dbReference type="NCBI Taxonomy" id="1819745"/>
    <lineage>
        <taxon>Eukaryota</taxon>
        <taxon>Metazoa</taxon>
        <taxon>Spiralia</taxon>
        <taxon>Lophotrochozoa</taxon>
        <taxon>Mesozoa</taxon>
        <taxon>Orthonectida</taxon>
        <taxon>Rhopaluridae</taxon>
        <taxon>Intoshia</taxon>
    </lineage>
</organism>
<dbReference type="Gene3D" id="3.40.50.1820">
    <property type="entry name" value="alpha/beta hydrolase"/>
    <property type="match status" value="1"/>
</dbReference>
<dbReference type="InterPro" id="IPR001606">
    <property type="entry name" value="ARID_dom"/>
</dbReference>
<reference evidence="6 7" key="1">
    <citation type="submission" date="2016-04" db="EMBL/GenBank/DDBJ databases">
        <title>The genome of Intoshia linei affirms orthonectids as highly simplified spiralians.</title>
        <authorList>
            <person name="Mikhailov K.V."/>
            <person name="Slusarev G.S."/>
            <person name="Nikitin M.A."/>
            <person name="Logacheva M.D."/>
            <person name="Penin A."/>
            <person name="Aleoshin V."/>
            <person name="Panchin Y.V."/>
        </authorList>
    </citation>
    <scope>NUCLEOTIDE SEQUENCE [LARGE SCALE GENOMIC DNA]</scope>
    <source>
        <strain evidence="6">Intl2013</strain>
        <tissue evidence="6">Whole animal</tissue>
    </source>
</reference>
<feature type="domain" description="ARID" evidence="5">
    <location>
        <begin position="523"/>
        <end position="614"/>
    </location>
</feature>
<dbReference type="PANTHER" id="PTHR12656">
    <property type="entry name" value="BRG-1 ASSOCIATED FACTOR 250 BAF250"/>
    <property type="match status" value="1"/>
</dbReference>
<evidence type="ECO:0000313" key="6">
    <source>
        <dbReference type="EMBL" id="OAF70187.1"/>
    </source>
</evidence>
<dbReference type="OrthoDB" id="2418081at2759"/>
<dbReference type="GO" id="GO:0003677">
    <property type="term" value="F:DNA binding"/>
    <property type="evidence" value="ECO:0007669"/>
    <property type="project" value="InterPro"/>
</dbReference>
<dbReference type="GO" id="GO:0006357">
    <property type="term" value="P:regulation of transcription by RNA polymerase II"/>
    <property type="evidence" value="ECO:0007669"/>
    <property type="project" value="TreeGrafter"/>
</dbReference>
<dbReference type="GO" id="GO:0005654">
    <property type="term" value="C:nucleoplasm"/>
    <property type="evidence" value="ECO:0007669"/>
    <property type="project" value="TreeGrafter"/>
</dbReference>
<name>A0A177B7B3_9BILA</name>
<dbReference type="GO" id="GO:0045893">
    <property type="term" value="P:positive regulation of DNA-templated transcription"/>
    <property type="evidence" value="ECO:0007669"/>
    <property type="project" value="TreeGrafter"/>
</dbReference>
<dbReference type="Proteomes" id="UP000078046">
    <property type="component" value="Unassembled WGS sequence"/>
</dbReference>
<evidence type="ECO:0000256" key="2">
    <source>
        <dbReference type="ARBA" id="ARBA00022553"/>
    </source>
</evidence>
<dbReference type="PANTHER" id="PTHR12656:SF5">
    <property type="entry name" value="TRITHORAX GROUP PROTEIN OSA"/>
    <property type="match status" value="1"/>
</dbReference>
<evidence type="ECO:0000256" key="4">
    <source>
        <dbReference type="SAM" id="MobiDB-lite"/>
    </source>
</evidence>
<dbReference type="SMART" id="SM01014">
    <property type="entry name" value="ARID"/>
    <property type="match status" value="1"/>
</dbReference>
<feature type="non-terminal residue" evidence="6">
    <location>
        <position position="1"/>
    </location>
</feature>
<dbReference type="Pfam" id="PF12031">
    <property type="entry name" value="BAF250_C"/>
    <property type="match status" value="1"/>
</dbReference>
<dbReference type="InterPro" id="IPR029058">
    <property type="entry name" value="AB_hydrolase_fold"/>
</dbReference>
<comment type="subcellular location">
    <subcellularLocation>
        <location evidence="1">Nucleus</location>
    </subcellularLocation>
</comment>
<evidence type="ECO:0000313" key="7">
    <source>
        <dbReference type="Proteomes" id="UP000078046"/>
    </source>
</evidence>
<dbReference type="GO" id="GO:0016514">
    <property type="term" value="C:SWI/SNF complex"/>
    <property type="evidence" value="ECO:0007669"/>
    <property type="project" value="InterPro"/>
</dbReference>
<keyword evidence="3" id="KW-0539">Nucleus</keyword>
<dbReference type="SUPFAM" id="SSF53474">
    <property type="entry name" value="alpha/beta-Hydrolases"/>
    <property type="match status" value="1"/>
</dbReference>
<dbReference type="InterPro" id="IPR021906">
    <property type="entry name" value="BAF250/Osa"/>
</dbReference>
<evidence type="ECO:0000256" key="1">
    <source>
        <dbReference type="ARBA" id="ARBA00004123"/>
    </source>
</evidence>
<dbReference type="Gene3D" id="1.10.150.60">
    <property type="entry name" value="ARID DNA-binding domain"/>
    <property type="match status" value="1"/>
</dbReference>
<dbReference type="GO" id="GO:0016787">
    <property type="term" value="F:hydrolase activity"/>
    <property type="evidence" value="ECO:0007669"/>
    <property type="project" value="InterPro"/>
</dbReference>
<dbReference type="PROSITE" id="PS51011">
    <property type="entry name" value="ARID"/>
    <property type="match status" value="1"/>
</dbReference>
<dbReference type="InterPro" id="IPR003140">
    <property type="entry name" value="PLipase/COase/thioEstase"/>
</dbReference>
<keyword evidence="7" id="KW-1185">Reference proteome</keyword>
<comment type="caution">
    <text evidence="6">The sequence shown here is derived from an EMBL/GenBank/DDBJ whole genome shotgun (WGS) entry which is preliminary data.</text>
</comment>
<dbReference type="Pfam" id="PF01388">
    <property type="entry name" value="ARID"/>
    <property type="match status" value="1"/>
</dbReference>
<dbReference type="GO" id="GO:0031491">
    <property type="term" value="F:nucleosome binding"/>
    <property type="evidence" value="ECO:0007669"/>
    <property type="project" value="TreeGrafter"/>
</dbReference>
<dbReference type="SUPFAM" id="SSF46774">
    <property type="entry name" value="ARID-like"/>
    <property type="match status" value="1"/>
</dbReference>
<dbReference type="InterPro" id="IPR036431">
    <property type="entry name" value="ARID_dom_sf"/>
</dbReference>
<proteinExistence type="predicted"/>
<keyword evidence="2" id="KW-0597">Phosphoprotein</keyword>
<evidence type="ECO:0000256" key="3">
    <source>
        <dbReference type="ARBA" id="ARBA00023242"/>
    </source>
</evidence>
<feature type="compositionally biased region" description="Polar residues" evidence="4">
    <location>
        <begin position="667"/>
        <end position="677"/>
    </location>
</feature>
<dbReference type="GO" id="GO:0035060">
    <property type="term" value="C:brahma complex"/>
    <property type="evidence" value="ECO:0007669"/>
    <property type="project" value="InterPro"/>
</dbReference>
<feature type="region of interest" description="Disordered" evidence="4">
    <location>
        <begin position="638"/>
        <end position="699"/>
    </location>
</feature>
<feature type="compositionally biased region" description="Polar residues" evidence="4">
    <location>
        <begin position="648"/>
        <end position="657"/>
    </location>
</feature>
<protein>
    <recommendedName>
        <fullName evidence="5">ARID domain-containing protein</fullName>
    </recommendedName>
</protein>
<accession>A0A177B7B3</accession>
<dbReference type="EMBL" id="LWCA01000178">
    <property type="protein sequence ID" value="OAF70187.1"/>
    <property type="molecule type" value="Genomic_DNA"/>
</dbReference>
<gene>
    <name evidence="6" type="ORF">A3Q56_02049</name>
</gene>
<dbReference type="GO" id="GO:0071565">
    <property type="term" value="C:nBAF complex"/>
    <property type="evidence" value="ECO:0007669"/>
    <property type="project" value="TreeGrafter"/>
</dbReference>
<dbReference type="Pfam" id="PF02230">
    <property type="entry name" value="Abhydrolase_2"/>
    <property type="match status" value="1"/>
</dbReference>